<dbReference type="FunFam" id="3.90.1150.10:FF:000014">
    <property type="entry name" value="Probable glycine dehydrogenase (decarboxylating) subunit 2"/>
    <property type="match status" value="1"/>
</dbReference>
<dbReference type="InterPro" id="IPR020581">
    <property type="entry name" value="GDC_P"/>
</dbReference>
<protein>
    <recommendedName>
        <fullName evidence="6">Probable glycine dehydrogenase (decarboxylating) subunit 2</fullName>
        <ecNumber evidence="6">1.4.4.2</ecNumber>
    </recommendedName>
    <alternativeName>
        <fullName evidence="6">Glycine cleavage system P-protein subunit 2</fullName>
    </alternativeName>
    <alternativeName>
        <fullName evidence="6">Glycine decarboxylase subunit 2</fullName>
    </alternativeName>
    <alternativeName>
        <fullName evidence="6">Glycine dehydrogenase (aminomethyl-transferring) subunit 2</fullName>
    </alternativeName>
</protein>
<accession>A0A7I9VNM5</accession>
<evidence type="ECO:0000256" key="5">
    <source>
        <dbReference type="ARBA" id="ARBA00049026"/>
    </source>
</evidence>
<keyword evidence="11" id="KW-1185">Reference proteome</keyword>
<reference evidence="11" key="1">
    <citation type="journal article" date="2020" name="Appl. Environ. Microbiol.">
        <title>Diazotrophic Anaeromyxobacter Isolates from Soils.</title>
        <authorList>
            <person name="Masuda Y."/>
            <person name="Yamanaka H."/>
            <person name="Xu Z.X."/>
            <person name="Shiratori Y."/>
            <person name="Aono T."/>
            <person name="Amachi S."/>
            <person name="Senoo K."/>
            <person name="Itoh H."/>
        </authorList>
    </citation>
    <scope>NUCLEOTIDE SEQUENCE [LARGE SCALE GENOMIC DNA]</scope>
    <source>
        <strain evidence="11">R267</strain>
    </source>
</reference>
<comment type="subunit">
    <text evidence="6">The glycine cleavage system is composed of four proteins: P, T, L and H. In this organism, the P 'protein' is a heterodimer of two subunits.</text>
</comment>
<dbReference type="EC" id="1.4.4.2" evidence="6"/>
<organism evidence="10 11">
    <name type="scientific">Anaeromyxobacter diazotrophicus</name>
    <dbReference type="NCBI Taxonomy" id="2590199"/>
    <lineage>
        <taxon>Bacteria</taxon>
        <taxon>Pseudomonadati</taxon>
        <taxon>Myxococcota</taxon>
        <taxon>Myxococcia</taxon>
        <taxon>Myxococcales</taxon>
        <taxon>Cystobacterineae</taxon>
        <taxon>Anaeromyxobacteraceae</taxon>
        <taxon>Anaeromyxobacter</taxon>
    </lineage>
</organism>
<dbReference type="GO" id="GO:0005829">
    <property type="term" value="C:cytosol"/>
    <property type="evidence" value="ECO:0007669"/>
    <property type="project" value="TreeGrafter"/>
</dbReference>
<dbReference type="HAMAP" id="MF_00713">
    <property type="entry name" value="GcvPB"/>
    <property type="match status" value="1"/>
</dbReference>
<feature type="compositionally biased region" description="Basic and acidic residues" evidence="7">
    <location>
        <begin position="498"/>
        <end position="508"/>
    </location>
</feature>
<evidence type="ECO:0000313" key="11">
    <source>
        <dbReference type="Proteomes" id="UP000503640"/>
    </source>
</evidence>
<dbReference type="InterPro" id="IPR023012">
    <property type="entry name" value="GcvPB"/>
</dbReference>
<dbReference type="FunFam" id="3.40.640.10:FF:000224">
    <property type="entry name" value="Probable glycine dehydrogenase (decarboxylating) subunit 2"/>
    <property type="match status" value="1"/>
</dbReference>
<comment type="cofactor">
    <cofactor evidence="1 6">
        <name>pyridoxal 5'-phosphate</name>
        <dbReference type="ChEBI" id="CHEBI:597326"/>
    </cofactor>
</comment>
<dbReference type="Proteomes" id="UP000503640">
    <property type="component" value="Unassembled WGS sequence"/>
</dbReference>
<dbReference type="Pfam" id="PF02347">
    <property type="entry name" value="GDC-P"/>
    <property type="match status" value="1"/>
</dbReference>
<proteinExistence type="inferred from homology"/>
<dbReference type="InterPro" id="IPR015424">
    <property type="entry name" value="PyrdxlP-dep_Trfase"/>
</dbReference>
<dbReference type="Gene3D" id="3.40.640.10">
    <property type="entry name" value="Type I PLP-dependent aspartate aminotransferase-like (Major domain)"/>
    <property type="match status" value="1"/>
</dbReference>
<comment type="catalytic activity">
    <reaction evidence="5 6">
        <text>N(6)-[(R)-lipoyl]-L-lysyl-[glycine-cleavage complex H protein] + glycine + H(+) = N(6)-[(R)-S(8)-aminomethyldihydrolipoyl]-L-lysyl-[glycine-cleavage complex H protein] + CO2</text>
        <dbReference type="Rhea" id="RHEA:24304"/>
        <dbReference type="Rhea" id="RHEA-COMP:10494"/>
        <dbReference type="Rhea" id="RHEA-COMP:10495"/>
        <dbReference type="ChEBI" id="CHEBI:15378"/>
        <dbReference type="ChEBI" id="CHEBI:16526"/>
        <dbReference type="ChEBI" id="CHEBI:57305"/>
        <dbReference type="ChEBI" id="CHEBI:83099"/>
        <dbReference type="ChEBI" id="CHEBI:83143"/>
        <dbReference type="EC" id="1.4.4.2"/>
    </reaction>
</comment>
<dbReference type="PANTHER" id="PTHR11773:SF1">
    <property type="entry name" value="GLYCINE DEHYDROGENASE (DECARBOXYLATING), MITOCHONDRIAL"/>
    <property type="match status" value="1"/>
</dbReference>
<comment type="similarity">
    <text evidence="6">Belongs to the GcvP family. C-terminal subunit subfamily.</text>
</comment>
<dbReference type="InterPro" id="IPR049315">
    <property type="entry name" value="GDC-P_N"/>
</dbReference>
<dbReference type="AlphaFoldDB" id="A0A7I9VNM5"/>
<dbReference type="Pfam" id="PF21478">
    <property type="entry name" value="GcvP2_C"/>
    <property type="match status" value="1"/>
</dbReference>
<dbReference type="NCBIfam" id="NF003346">
    <property type="entry name" value="PRK04366.1"/>
    <property type="match status" value="1"/>
</dbReference>
<evidence type="ECO:0000256" key="2">
    <source>
        <dbReference type="ARBA" id="ARBA00003788"/>
    </source>
</evidence>
<evidence type="ECO:0000259" key="9">
    <source>
        <dbReference type="Pfam" id="PF21478"/>
    </source>
</evidence>
<dbReference type="PANTHER" id="PTHR11773">
    <property type="entry name" value="GLYCINE DEHYDROGENASE, DECARBOXYLATING"/>
    <property type="match status" value="1"/>
</dbReference>
<evidence type="ECO:0000256" key="7">
    <source>
        <dbReference type="SAM" id="MobiDB-lite"/>
    </source>
</evidence>
<feature type="domain" description="Glycine dehydrogenase C-terminal" evidence="9">
    <location>
        <begin position="387"/>
        <end position="491"/>
    </location>
</feature>
<evidence type="ECO:0000313" key="10">
    <source>
        <dbReference type="EMBL" id="GEJ58014.1"/>
    </source>
</evidence>
<evidence type="ECO:0000259" key="8">
    <source>
        <dbReference type="Pfam" id="PF02347"/>
    </source>
</evidence>
<gene>
    <name evidence="6" type="primary">gcvPB</name>
    <name evidence="10" type="ORF">AMYX_27550</name>
</gene>
<dbReference type="InterPro" id="IPR015421">
    <property type="entry name" value="PyrdxlP-dep_Trfase_major"/>
</dbReference>
<dbReference type="GO" id="GO:0019464">
    <property type="term" value="P:glycine decarboxylation via glycine cleavage system"/>
    <property type="evidence" value="ECO:0007669"/>
    <property type="project" value="UniProtKB-UniRule"/>
</dbReference>
<dbReference type="GO" id="GO:0004375">
    <property type="term" value="F:glycine dehydrogenase (decarboxylating) activity"/>
    <property type="evidence" value="ECO:0007669"/>
    <property type="project" value="UniProtKB-EC"/>
</dbReference>
<name>A0A7I9VNM5_9BACT</name>
<dbReference type="InterPro" id="IPR049316">
    <property type="entry name" value="GDC-P_C"/>
</dbReference>
<feature type="modified residue" description="N6-(pyridoxal phosphate)lysine" evidence="6">
    <location>
        <position position="303"/>
    </location>
</feature>
<evidence type="ECO:0000256" key="3">
    <source>
        <dbReference type="ARBA" id="ARBA00022898"/>
    </source>
</evidence>
<sequence>MANPTGWKPSLEEGAAAAEPRLDVGAGGATRGLAYEEKLLFERGSAGERCGVSLPRPSGDFDPAAELGPELLRGEIAELPAVSELEVVRHFTRLSAWNHGIDTGFYPLGSCTMKYNPKSSEALARLPGFADAHPLLPEELAQGSLALMHELERALSEISGFTATTLTPAAGAQGELTGVMMIRAYHVARGNPRRKVLIPDTAHGTNPATSALNGYEVVQLASGPDGRLHPDTVRAAMDDDVAAIMITNPNTLGVFESHIAEIAEIVHARGGLVYGDGANLNALLGVARPGDMGFDVMQFNLHKTFATPHGGGGPGSGPVAVSEKLVPFLPLPIVVKEGAGYRLVKDAAERPQSIGRVREFHGNFGMFVRALALIREYGPEGLAATGRLAVLNANYVRAKLADVYDLPYATDSLHEVVFTDKNLKATGVTTMDVAKRLIDHGFHPPTVYFPLVVHGALMIEPTETETKETLDRFIDGMRQVAEQAQRDPDGVKASPRKPVRERLDETRAARKPILRWKPGMTAGER</sequence>
<dbReference type="GO" id="GO:0030170">
    <property type="term" value="F:pyridoxal phosphate binding"/>
    <property type="evidence" value="ECO:0007669"/>
    <property type="project" value="TreeGrafter"/>
</dbReference>
<keyword evidence="3 6" id="KW-0663">Pyridoxal phosphate</keyword>
<dbReference type="GO" id="GO:0005960">
    <property type="term" value="C:glycine cleavage complex"/>
    <property type="evidence" value="ECO:0007669"/>
    <property type="project" value="TreeGrafter"/>
</dbReference>
<keyword evidence="4 6" id="KW-0560">Oxidoreductase</keyword>
<dbReference type="InterPro" id="IPR015422">
    <property type="entry name" value="PyrdxlP-dep_Trfase_small"/>
</dbReference>
<dbReference type="Gene3D" id="3.90.1150.10">
    <property type="entry name" value="Aspartate Aminotransferase, domain 1"/>
    <property type="match status" value="1"/>
</dbReference>
<dbReference type="GO" id="GO:0016594">
    <property type="term" value="F:glycine binding"/>
    <property type="evidence" value="ECO:0007669"/>
    <property type="project" value="TreeGrafter"/>
</dbReference>
<dbReference type="SUPFAM" id="SSF53383">
    <property type="entry name" value="PLP-dependent transferases"/>
    <property type="match status" value="1"/>
</dbReference>
<feature type="region of interest" description="Disordered" evidence="7">
    <location>
        <begin position="481"/>
        <end position="525"/>
    </location>
</feature>
<evidence type="ECO:0000256" key="6">
    <source>
        <dbReference type="HAMAP-Rule" id="MF_00713"/>
    </source>
</evidence>
<evidence type="ECO:0000256" key="4">
    <source>
        <dbReference type="ARBA" id="ARBA00023002"/>
    </source>
</evidence>
<evidence type="ECO:0000256" key="1">
    <source>
        <dbReference type="ARBA" id="ARBA00001933"/>
    </source>
</evidence>
<feature type="domain" description="Glycine cleavage system P-protein N-terminal" evidence="8">
    <location>
        <begin position="81"/>
        <end position="334"/>
    </location>
</feature>
<dbReference type="RefSeq" id="WP_176066149.1">
    <property type="nucleotide sequence ID" value="NZ_BJTG01000006.1"/>
</dbReference>
<dbReference type="EMBL" id="BJTG01000006">
    <property type="protein sequence ID" value="GEJ58014.1"/>
    <property type="molecule type" value="Genomic_DNA"/>
</dbReference>
<comment type="function">
    <text evidence="2 6">The glycine cleavage system catalyzes the degradation of glycine. The P protein binds the alpha-amino group of glycine through its pyridoxal phosphate cofactor; CO(2) is released and the remaining methylamine moiety is then transferred to the lipoamide cofactor of the H protein.</text>
</comment>
<comment type="caution">
    <text evidence="10">The sequence shown here is derived from an EMBL/GenBank/DDBJ whole genome shotgun (WGS) entry which is preliminary data.</text>
</comment>
<dbReference type="Gene3D" id="6.20.440.10">
    <property type="match status" value="1"/>
</dbReference>